<comment type="similarity">
    <text evidence="9">Belongs to the ThiI family.</text>
</comment>
<dbReference type="Pfam" id="PF22025">
    <property type="entry name" value="ThiI_fer"/>
    <property type="match status" value="1"/>
</dbReference>
<dbReference type="InterPro" id="IPR049961">
    <property type="entry name" value="ThiI_N"/>
</dbReference>
<comment type="subcellular location">
    <subcellularLocation>
        <location evidence="1 9">Cytoplasm</location>
    </subcellularLocation>
</comment>
<evidence type="ECO:0000313" key="12">
    <source>
        <dbReference type="Proteomes" id="UP000000365"/>
    </source>
</evidence>
<proteinExistence type="inferred from homology"/>
<dbReference type="GO" id="GO:0005524">
    <property type="term" value="F:ATP binding"/>
    <property type="evidence" value="ECO:0007669"/>
    <property type="project" value="UniProtKB-UniRule"/>
</dbReference>
<keyword evidence="7 9" id="KW-0694">RNA-binding</keyword>
<dbReference type="PANTHER" id="PTHR43209:SF1">
    <property type="entry name" value="TRNA SULFURTRANSFERASE"/>
    <property type="match status" value="1"/>
</dbReference>
<keyword evidence="6 9" id="KW-0067">ATP-binding</keyword>
<dbReference type="SMART" id="SM00981">
    <property type="entry name" value="THUMP"/>
    <property type="match status" value="1"/>
</dbReference>
<protein>
    <recommendedName>
        <fullName evidence="9">Probable tRNA sulfurtransferase</fullName>
        <ecNumber evidence="9">2.8.1.4</ecNumber>
    </recommendedName>
    <alternativeName>
        <fullName evidence="9">Sulfur carrier protein ThiS sulfurtransferase</fullName>
    </alternativeName>
    <alternativeName>
        <fullName evidence="9">Thiamine biosynthesis protein ThiI</fullName>
    </alternativeName>
    <alternativeName>
        <fullName evidence="9">tRNA 4-thiouridine synthase</fullName>
    </alternativeName>
</protein>
<dbReference type="InterPro" id="IPR014729">
    <property type="entry name" value="Rossmann-like_a/b/a_fold"/>
</dbReference>
<dbReference type="GO" id="GO:0004810">
    <property type="term" value="F:CCA tRNA nucleotidyltransferase activity"/>
    <property type="evidence" value="ECO:0007669"/>
    <property type="project" value="InterPro"/>
</dbReference>
<dbReference type="OrthoDB" id="372227at2157"/>
<comment type="pathway">
    <text evidence="9">Cofactor biosynthesis; thiamine diphosphate biosynthesis.</text>
</comment>
<evidence type="ECO:0000256" key="9">
    <source>
        <dbReference type="HAMAP-Rule" id="MF_00021"/>
    </source>
</evidence>
<dbReference type="CDD" id="cd01712">
    <property type="entry name" value="PPase_ThiI"/>
    <property type="match status" value="1"/>
</dbReference>
<dbReference type="InterPro" id="IPR049962">
    <property type="entry name" value="THUMP_ThiI"/>
</dbReference>
<feature type="domain" description="THUMP" evidence="10">
    <location>
        <begin position="60"/>
        <end position="164"/>
    </location>
</feature>
<evidence type="ECO:0000313" key="11">
    <source>
        <dbReference type="EMBL" id="ABN06543.1"/>
    </source>
</evidence>
<keyword evidence="4 9" id="KW-0808">Transferase</keyword>
<feature type="binding site" evidence="9">
    <location>
        <position position="288"/>
    </location>
    <ligand>
        <name>ATP</name>
        <dbReference type="ChEBI" id="CHEBI:30616"/>
    </ligand>
</feature>
<keyword evidence="8 9" id="KW-0784">Thiamine biosynthesis</keyword>
<evidence type="ECO:0000256" key="6">
    <source>
        <dbReference type="ARBA" id="ARBA00022840"/>
    </source>
</evidence>
<dbReference type="GO" id="GO:0005829">
    <property type="term" value="C:cytosol"/>
    <property type="evidence" value="ECO:0007669"/>
    <property type="project" value="TreeGrafter"/>
</dbReference>
<dbReference type="Pfam" id="PF02568">
    <property type="entry name" value="ThiI"/>
    <property type="match status" value="1"/>
</dbReference>
<evidence type="ECO:0000256" key="2">
    <source>
        <dbReference type="ARBA" id="ARBA00022490"/>
    </source>
</evidence>
<dbReference type="SUPFAM" id="SSF52402">
    <property type="entry name" value="Adenine nucleotide alpha hydrolases-like"/>
    <property type="match status" value="1"/>
</dbReference>
<dbReference type="UniPathway" id="UPA00060"/>
<dbReference type="Gene3D" id="3.30.2130.30">
    <property type="match status" value="1"/>
</dbReference>
<comment type="catalytic activity">
    <reaction evidence="9">
        <text>[ThiS sulfur-carrier protein]-C-terminal Gly-Gly-AMP + S-sulfanyl-L-cysteinyl-[cysteine desulfurase] + AH2 = [ThiS sulfur-carrier protein]-C-terminal-Gly-aminoethanethioate + L-cysteinyl-[cysteine desulfurase] + A + AMP + 2 H(+)</text>
        <dbReference type="Rhea" id="RHEA:43340"/>
        <dbReference type="Rhea" id="RHEA-COMP:12157"/>
        <dbReference type="Rhea" id="RHEA-COMP:12158"/>
        <dbReference type="Rhea" id="RHEA-COMP:12910"/>
        <dbReference type="Rhea" id="RHEA-COMP:19908"/>
        <dbReference type="ChEBI" id="CHEBI:13193"/>
        <dbReference type="ChEBI" id="CHEBI:15378"/>
        <dbReference type="ChEBI" id="CHEBI:17499"/>
        <dbReference type="ChEBI" id="CHEBI:29950"/>
        <dbReference type="ChEBI" id="CHEBI:61963"/>
        <dbReference type="ChEBI" id="CHEBI:90618"/>
        <dbReference type="ChEBI" id="CHEBI:232372"/>
        <dbReference type="ChEBI" id="CHEBI:456215"/>
    </reaction>
</comment>
<reference evidence="11 12" key="1">
    <citation type="journal article" date="2009" name="Stand. Genomic Sci.">
        <title>Complete genome sequence of Methanocorpusculum labreanum type strain Z.</title>
        <authorList>
            <person name="Anderson I.J."/>
            <person name="Sieprawska-Lupa M."/>
            <person name="Goltsman E."/>
            <person name="Lapidus A."/>
            <person name="Copeland A."/>
            <person name="Glavina Del Rio T."/>
            <person name="Tice H."/>
            <person name="Dalin E."/>
            <person name="Barry K."/>
            <person name="Pitluck S."/>
            <person name="Hauser L."/>
            <person name="Land M."/>
            <person name="Lucas S."/>
            <person name="Richardson P."/>
            <person name="Whitman W.B."/>
            <person name="Kyrpides N.C."/>
        </authorList>
    </citation>
    <scope>NUCLEOTIDE SEQUENCE [LARGE SCALE GENOMIC DNA]</scope>
    <source>
        <strain evidence="12">ATCC 43576 / DSM 4855 / Z</strain>
    </source>
</reference>
<dbReference type="EMBL" id="CP000559">
    <property type="protein sequence ID" value="ABN06543.1"/>
    <property type="molecule type" value="Genomic_DNA"/>
</dbReference>
<keyword evidence="3 9" id="KW-0820">tRNA-binding</keyword>
<evidence type="ECO:0000256" key="3">
    <source>
        <dbReference type="ARBA" id="ARBA00022555"/>
    </source>
</evidence>
<dbReference type="HOGENOM" id="CLU_037952_4_0_2"/>
<dbReference type="STRING" id="410358.Mlab_0367"/>
<dbReference type="SUPFAM" id="SSF143437">
    <property type="entry name" value="THUMP domain-like"/>
    <property type="match status" value="1"/>
</dbReference>
<organism evidence="11 12">
    <name type="scientific">Methanocorpusculum labreanum (strain ATCC 43576 / DSM 4855 / Z)</name>
    <dbReference type="NCBI Taxonomy" id="410358"/>
    <lineage>
        <taxon>Archaea</taxon>
        <taxon>Methanobacteriati</taxon>
        <taxon>Methanobacteriota</taxon>
        <taxon>Stenosarchaea group</taxon>
        <taxon>Methanomicrobia</taxon>
        <taxon>Methanomicrobiales</taxon>
        <taxon>Methanocorpusculaceae</taxon>
        <taxon>Methanocorpusculum</taxon>
    </lineage>
</organism>
<dbReference type="RefSeq" id="WP_011832744.1">
    <property type="nucleotide sequence ID" value="NC_008942.1"/>
</dbReference>
<feature type="binding site" evidence="9">
    <location>
        <begin position="182"/>
        <end position="183"/>
    </location>
    <ligand>
        <name>ATP</name>
        <dbReference type="ChEBI" id="CHEBI:30616"/>
    </ligand>
</feature>
<dbReference type="InterPro" id="IPR004114">
    <property type="entry name" value="THUMP_dom"/>
</dbReference>
<evidence type="ECO:0000259" key="10">
    <source>
        <dbReference type="PROSITE" id="PS51165"/>
    </source>
</evidence>
<dbReference type="NCBIfam" id="TIGR00342">
    <property type="entry name" value="tRNA uracil 4-sulfurtransferase ThiI"/>
    <property type="match status" value="1"/>
</dbReference>
<accession>A2SQD7</accession>
<dbReference type="GO" id="GO:0140741">
    <property type="term" value="F:tRNA-uracil-4 sulfurtransferase activity"/>
    <property type="evidence" value="ECO:0007669"/>
    <property type="project" value="UniProtKB-EC"/>
</dbReference>
<evidence type="ECO:0000256" key="8">
    <source>
        <dbReference type="ARBA" id="ARBA00022977"/>
    </source>
</evidence>
<dbReference type="KEGG" id="mla:Mlab_0367"/>
<sequence>MEQNRAVMVRIGELWLKSEPVKKQFMLALTRNIKAALDTQEIPYMLEEYRGRLLIFGDAARIAPVVARIFGIVDVSICETTTNRPEDMAKTALTFSEKKLKSGMRFAVRARRQHVSGFTSQQLAGMIADAIWEKIPDFVVDLDDPEYEIFVEAREYGGIVYDERIPGQGGLPLGTAGRAVALLSAGIDSPVAAWLMMRRGVVISGVFMDGGRWAGSATRDLAMDNVRILSTWCPGRGLPLWIVNLEPFFDAMMTACDRHYTCLFCKRFMMRVAEEVAKENKMEGIVSGENLGQVASQTLQNMGVITESVKLPVLRPLLTYDKEEIVAISRRIGTYHESPGDTGCLAVPKKPATRSAQDLIDTEENKLEMNELVRQAVESAELWIAKDGEIFQKILTERTIDSSV</sequence>
<dbReference type="PROSITE" id="PS51165">
    <property type="entry name" value="THUMP"/>
    <property type="match status" value="1"/>
</dbReference>
<evidence type="ECO:0000256" key="1">
    <source>
        <dbReference type="ARBA" id="ARBA00004496"/>
    </source>
</evidence>
<dbReference type="CDD" id="cd11716">
    <property type="entry name" value="THUMP_ThiI"/>
    <property type="match status" value="1"/>
</dbReference>
<keyword evidence="12" id="KW-1185">Reference proteome</keyword>
<dbReference type="Proteomes" id="UP000000365">
    <property type="component" value="Chromosome"/>
</dbReference>
<comment type="caution">
    <text evidence="9">Lacks conserved residue(s) required for the propagation of feature annotation.</text>
</comment>
<feature type="binding site" evidence="9">
    <location>
        <position position="266"/>
    </location>
    <ligand>
        <name>ATP</name>
        <dbReference type="ChEBI" id="CHEBI:30616"/>
    </ligand>
</feature>
<evidence type="ECO:0000256" key="7">
    <source>
        <dbReference type="ARBA" id="ARBA00022884"/>
    </source>
</evidence>
<keyword evidence="5 9" id="KW-0547">Nucleotide-binding</keyword>
<evidence type="ECO:0000256" key="4">
    <source>
        <dbReference type="ARBA" id="ARBA00022679"/>
    </source>
</evidence>
<gene>
    <name evidence="9" type="primary">thiI</name>
    <name evidence="11" type="ordered locus">Mlab_0367</name>
</gene>
<name>A2SQD7_METLZ</name>
<keyword evidence="2 9" id="KW-0963">Cytoplasm</keyword>
<dbReference type="EC" id="2.8.1.4" evidence="9"/>
<dbReference type="HAMAP" id="MF_00021">
    <property type="entry name" value="ThiI"/>
    <property type="match status" value="1"/>
</dbReference>
<dbReference type="Gene3D" id="3.40.50.620">
    <property type="entry name" value="HUPs"/>
    <property type="match status" value="1"/>
</dbReference>
<dbReference type="GO" id="GO:0002937">
    <property type="term" value="P:tRNA 4-thiouridine biosynthesis"/>
    <property type="evidence" value="ECO:0007669"/>
    <property type="project" value="TreeGrafter"/>
</dbReference>
<dbReference type="GeneID" id="4794864"/>
<dbReference type="GO" id="GO:0009229">
    <property type="term" value="P:thiamine diphosphate biosynthetic process"/>
    <property type="evidence" value="ECO:0007669"/>
    <property type="project" value="UniProtKB-UniRule"/>
</dbReference>
<dbReference type="GO" id="GO:0009228">
    <property type="term" value="P:thiamine biosynthetic process"/>
    <property type="evidence" value="ECO:0007669"/>
    <property type="project" value="UniProtKB-KW"/>
</dbReference>
<dbReference type="eggNOG" id="arCOG00038">
    <property type="taxonomic scope" value="Archaea"/>
</dbReference>
<comment type="function">
    <text evidence="9">Catalyzes the ATP-dependent transfer of a sulfur to tRNA to produce 4-thiouridine in position 8 of tRNAs, which functions as a near-UV photosensor. Also catalyzes the transfer of sulfur to the sulfur carrier protein ThiS, forming ThiS-thiocarboxylate. This is a step in the synthesis of thiazole, in the thiamine biosynthesis pathway. The sulfur is donated as persulfide by IscS.</text>
</comment>
<dbReference type="InterPro" id="IPR003720">
    <property type="entry name" value="tRNA_STrfase"/>
</dbReference>
<dbReference type="InterPro" id="IPR054173">
    <property type="entry name" value="ThiI_fer"/>
</dbReference>
<dbReference type="GO" id="GO:0000049">
    <property type="term" value="F:tRNA binding"/>
    <property type="evidence" value="ECO:0007669"/>
    <property type="project" value="UniProtKB-UniRule"/>
</dbReference>
<dbReference type="PANTHER" id="PTHR43209">
    <property type="entry name" value="TRNA SULFURTRANSFERASE"/>
    <property type="match status" value="1"/>
</dbReference>
<dbReference type="Pfam" id="PF02926">
    <property type="entry name" value="THUMP"/>
    <property type="match status" value="1"/>
</dbReference>
<dbReference type="InterPro" id="IPR050102">
    <property type="entry name" value="tRNA_sulfurtransferase_ThiI"/>
</dbReference>
<dbReference type="InterPro" id="IPR020536">
    <property type="entry name" value="ThiI_AANH"/>
</dbReference>
<comment type="catalytic activity">
    <reaction evidence="9">
        <text>[ThiI sulfur-carrier protein]-S-sulfanyl-L-cysteine + a uridine in tRNA + 2 reduced [2Fe-2S]-[ferredoxin] + ATP + H(+) = [ThiI sulfur-carrier protein]-L-cysteine + a 4-thiouridine in tRNA + 2 oxidized [2Fe-2S]-[ferredoxin] + AMP + diphosphate</text>
        <dbReference type="Rhea" id="RHEA:24176"/>
        <dbReference type="Rhea" id="RHEA-COMP:10000"/>
        <dbReference type="Rhea" id="RHEA-COMP:10001"/>
        <dbReference type="Rhea" id="RHEA-COMP:13337"/>
        <dbReference type="Rhea" id="RHEA-COMP:13338"/>
        <dbReference type="Rhea" id="RHEA-COMP:13339"/>
        <dbReference type="Rhea" id="RHEA-COMP:13340"/>
        <dbReference type="ChEBI" id="CHEBI:15378"/>
        <dbReference type="ChEBI" id="CHEBI:29950"/>
        <dbReference type="ChEBI" id="CHEBI:30616"/>
        <dbReference type="ChEBI" id="CHEBI:33019"/>
        <dbReference type="ChEBI" id="CHEBI:33737"/>
        <dbReference type="ChEBI" id="CHEBI:33738"/>
        <dbReference type="ChEBI" id="CHEBI:61963"/>
        <dbReference type="ChEBI" id="CHEBI:65315"/>
        <dbReference type="ChEBI" id="CHEBI:136798"/>
        <dbReference type="ChEBI" id="CHEBI:456215"/>
        <dbReference type="EC" id="2.8.1.4"/>
    </reaction>
</comment>
<evidence type="ECO:0000256" key="5">
    <source>
        <dbReference type="ARBA" id="ARBA00022741"/>
    </source>
</evidence>
<dbReference type="GO" id="GO:0052837">
    <property type="term" value="P:thiazole biosynthetic process"/>
    <property type="evidence" value="ECO:0007669"/>
    <property type="project" value="TreeGrafter"/>
</dbReference>
<dbReference type="AlphaFoldDB" id="A2SQD7"/>
<feature type="binding site" evidence="9">
    <location>
        <position position="297"/>
    </location>
    <ligand>
        <name>ATP</name>
        <dbReference type="ChEBI" id="CHEBI:30616"/>
    </ligand>
</feature>